<evidence type="ECO:0000313" key="9">
    <source>
        <dbReference type="EMBL" id="MDP9840077.1"/>
    </source>
</evidence>
<dbReference type="EMBL" id="JAUSRF010000022">
    <property type="protein sequence ID" value="MDP9840077.1"/>
    <property type="molecule type" value="Genomic_DNA"/>
</dbReference>
<dbReference type="InterPro" id="IPR037294">
    <property type="entry name" value="ABC_BtuC-like"/>
</dbReference>
<protein>
    <submittedName>
        <fullName evidence="9">Iron complex transport system permease protein</fullName>
    </submittedName>
</protein>
<keyword evidence="7 8" id="KW-0472">Membrane</keyword>
<feature type="transmembrane region" description="Helical" evidence="8">
    <location>
        <begin position="177"/>
        <end position="198"/>
    </location>
</feature>
<sequence>MTVHQSQSAVMLGENGERIIARHHRLSIKRGIMLLCLLTVALLLLFTDIVTGPSGLTAHAVLGGLMDPTSLDRIDAVILYDVRLPAALMALLVGAALATAGVEMQTVLDNPLASPFTLGVSSAAALGAAVAIVTGASIPFLGANWLVSANAFVFAIGSVALLQLLTSLRGGGSEHLVLFGIALVFSFNAAISLLQFYASAQSVQQVVFWMMGNLQRADWTNVSVLALVTVVVLPLSWLASPQLTALHLGEERAMSFGVDVRRLRLFSLIRVSLLTATAVAFVGTIGFIGLVGPHIARMIIGEDHRFLIPASALSGGVLLLGASIAAKLLVPDANLPVGIVAALVGVPVFVALILRQGRRR</sequence>
<reference evidence="9 10" key="1">
    <citation type="submission" date="2023-07" db="EMBL/GenBank/DDBJ databases">
        <title>Sorghum-associated microbial communities from plants grown in Nebraska, USA.</title>
        <authorList>
            <person name="Schachtman D."/>
        </authorList>
    </citation>
    <scope>NUCLEOTIDE SEQUENCE [LARGE SCALE GENOMIC DNA]</scope>
    <source>
        <strain evidence="9 10">DS1307</strain>
    </source>
</reference>
<gene>
    <name evidence="9" type="ORF">J2T09_004857</name>
</gene>
<evidence type="ECO:0000256" key="3">
    <source>
        <dbReference type="ARBA" id="ARBA00022448"/>
    </source>
</evidence>
<accession>A0ABT9Q040</accession>
<keyword evidence="5 8" id="KW-0812">Transmembrane</keyword>
<feature type="transmembrane region" description="Helical" evidence="8">
    <location>
        <begin position="271"/>
        <end position="294"/>
    </location>
</feature>
<dbReference type="Gene3D" id="1.10.3470.10">
    <property type="entry name" value="ABC transporter involved in vitamin B12 uptake, BtuC"/>
    <property type="match status" value="1"/>
</dbReference>
<dbReference type="PANTHER" id="PTHR30472">
    <property type="entry name" value="FERRIC ENTEROBACTIN TRANSPORT SYSTEM PERMEASE PROTEIN"/>
    <property type="match status" value="1"/>
</dbReference>
<evidence type="ECO:0000256" key="4">
    <source>
        <dbReference type="ARBA" id="ARBA00022475"/>
    </source>
</evidence>
<dbReference type="PANTHER" id="PTHR30472:SF25">
    <property type="entry name" value="ABC TRANSPORTER PERMEASE PROTEIN MJ0876-RELATED"/>
    <property type="match status" value="1"/>
</dbReference>
<evidence type="ECO:0000256" key="8">
    <source>
        <dbReference type="SAM" id="Phobius"/>
    </source>
</evidence>
<feature type="transmembrane region" description="Helical" evidence="8">
    <location>
        <begin position="335"/>
        <end position="354"/>
    </location>
</feature>
<evidence type="ECO:0000256" key="6">
    <source>
        <dbReference type="ARBA" id="ARBA00022989"/>
    </source>
</evidence>
<evidence type="ECO:0000256" key="1">
    <source>
        <dbReference type="ARBA" id="ARBA00004651"/>
    </source>
</evidence>
<keyword evidence="4" id="KW-1003">Cell membrane</keyword>
<evidence type="ECO:0000256" key="2">
    <source>
        <dbReference type="ARBA" id="ARBA00007935"/>
    </source>
</evidence>
<keyword evidence="3" id="KW-0813">Transport</keyword>
<keyword evidence="6 8" id="KW-1133">Transmembrane helix</keyword>
<dbReference type="SUPFAM" id="SSF81345">
    <property type="entry name" value="ABC transporter involved in vitamin B12 uptake, BtuC"/>
    <property type="match status" value="1"/>
</dbReference>
<feature type="transmembrane region" description="Helical" evidence="8">
    <location>
        <begin position="116"/>
        <end position="138"/>
    </location>
</feature>
<dbReference type="InterPro" id="IPR000522">
    <property type="entry name" value="ABC_transptr_permease_BtuC"/>
</dbReference>
<feature type="transmembrane region" description="Helical" evidence="8">
    <location>
        <begin position="306"/>
        <end position="329"/>
    </location>
</feature>
<comment type="similarity">
    <text evidence="2">Belongs to the binding-protein-dependent transport system permease family. FecCD subfamily.</text>
</comment>
<feature type="transmembrane region" description="Helical" evidence="8">
    <location>
        <begin position="145"/>
        <end position="165"/>
    </location>
</feature>
<feature type="transmembrane region" description="Helical" evidence="8">
    <location>
        <begin position="219"/>
        <end position="239"/>
    </location>
</feature>
<comment type="caution">
    <text evidence="9">The sequence shown here is derived from an EMBL/GenBank/DDBJ whole genome shotgun (WGS) entry which is preliminary data.</text>
</comment>
<dbReference type="Pfam" id="PF01032">
    <property type="entry name" value="FecCD"/>
    <property type="match status" value="1"/>
</dbReference>
<keyword evidence="10" id="KW-1185">Reference proteome</keyword>
<name>A0ABT9Q040_9HYPH</name>
<evidence type="ECO:0000256" key="7">
    <source>
        <dbReference type="ARBA" id="ARBA00023136"/>
    </source>
</evidence>
<organism evidence="9 10">
    <name type="scientific">Neorhizobium huautlense</name>
    <dbReference type="NCBI Taxonomy" id="67774"/>
    <lineage>
        <taxon>Bacteria</taxon>
        <taxon>Pseudomonadati</taxon>
        <taxon>Pseudomonadota</taxon>
        <taxon>Alphaproteobacteria</taxon>
        <taxon>Hyphomicrobiales</taxon>
        <taxon>Rhizobiaceae</taxon>
        <taxon>Rhizobium/Agrobacterium group</taxon>
        <taxon>Neorhizobium</taxon>
    </lineage>
</organism>
<dbReference type="CDD" id="cd06550">
    <property type="entry name" value="TM_ABC_iron-siderophores_like"/>
    <property type="match status" value="1"/>
</dbReference>
<proteinExistence type="inferred from homology"/>
<feature type="transmembrane region" description="Helical" evidence="8">
    <location>
        <begin position="32"/>
        <end position="50"/>
    </location>
</feature>
<dbReference type="RefSeq" id="WP_306839344.1">
    <property type="nucleotide sequence ID" value="NZ_JAUSRF010000022.1"/>
</dbReference>
<dbReference type="Proteomes" id="UP001241472">
    <property type="component" value="Unassembled WGS sequence"/>
</dbReference>
<evidence type="ECO:0000256" key="5">
    <source>
        <dbReference type="ARBA" id="ARBA00022692"/>
    </source>
</evidence>
<evidence type="ECO:0000313" key="10">
    <source>
        <dbReference type="Proteomes" id="UP001241472"/>
    </source>
</evidence>
<comment type="subcellular location">
    <subcellularLocation>
        <location evidence="1">Cell membrane</location>
        <topology evidence="1">Multi-pass membrane protein</topology>
    </subcellularLocation>
</comment>